<sequence length="94" mass="10844">MGKIANEIGRIGKVRLAPFFRVASMSRLIERGYFMKFSVLHTKAMRWSGEACHTFQEEFDATAFPWLTALRKVEADWSLRDRLQTGLDSVASRF</sequence>
<organism evidence="1 2">
    <name type="scientific">Desulfomicrobium macestii</name>
    <dbReference type="NCBI Taxonomy" id="90731"/>
    <lineage>
        <taxon>Bacteria</taxon>
        <taxon>Pseudomonadati</taxon>
        <taxon>Thermodesulfobacteriota</taxon>
        <taxon>Desulfovibrionia</taxon>
        <taxon>Desulfovibrionales</taxon>
        <taxon>Desulfomicrobiaceae</taxon>
        <taxon>Desulfomicrobium</taxon>
    </lineage>
</organism>
<dbReference type="EMBL" id="JADBGG010000013">
    <property type="protein sequence ID" value="MBE1425392.1"/>
    <property type="molecule type" value="Genomic_DNA"/>
</dbReference>
<comment type="caution">
    <text evidence="1">The sequence shown here is derived from an EMBL/GenBank/DDBJ whole genome shotgun (WGS) entry which is preliminary data.</text>
</comment>
<gene>
    <name evidence="1" type="ORF">H4684_002045</name>
</gene>
<name>A0ABR9H3W2_9BACT</name>
<accession>A0ABR9H3W2</accession>
<dbReference type="Proteomes" id="UP000639010">
    <property type="component" value="Unassembled WGS sequence"/>
</dbReference>
<protein>
    <submittedName>
        <fullName evidence="1">Uncharacterized protein</fullName>
    </submittedName>
</protein>
<proteinExistence type="predicted"/>
<dbReference type="RefSeq" id="WP_192623630.1">
    <property type="nucleotide sequence ID" value="NZ_JADBGG010000013.1"/>
</dbReference>
<reference evidence="1 2" key="1">
    <citation type="submission" date="2020-10" db="EMBL/GenBank/DDBJ databases">
        <title>Genomic Encyclopedia of Type Strains, Phase IV (KMG-IV): sequencing the most valuable type-strain genomes for metagenomic binning, comparative biology and taxonomic classification.</title>
        <authorList>
            <person name="Goeker M."/>
        </authorList>
    </citation>
    <scope>NUCLEOTIDE SEQUENCE [LARGE SCALE GENOMIC DNA]</scope>
    <source>
        <strain evidence="1 2">DSM 4194</strain>
    </source>
</reference>
<evidence type="ECO:0000313" key="2">
    <source>
        <dbReference type="Proteomes" id="UP000639010"/>
    </source>
</evidence>
<evidence type="ECO:0000313" key="1">
    <source>
        <dbReference type="EMBL" id="MBE1425392.1"/>
    </source>
</evidence>
<keyword evidence="2" id="KW-1185">Reference proteome</keyword>